<dbReference type="AlphaFoldDB" id="A0A0F8ZK49"/>
<name>A0A0F8ZK49_9ZZZZ</name>
<proteinExistence type="predicted"/>
<gene>
    <name evidence="1" type="ORF">LCGC14_2685260</name>
</gene>
<reference evidence="1" key="1">
    <citation type="journal article" date="2015" name="Nature">
        <title>Complex archaea that bridge the gap between prokaryotes and eukaryotes.</title>
        <authorList>
            <person name="Spang A."/>
            <person name="Saw J.H."/>
            <person name="Jorgensen S.L."/>
            <person name="Zaremba-Niedzwiedzka K."/>
            <person name="Martijn J."/>
            <person name="Lind A.E."/>
            <person name="van Eijk R."/>
            <person name="Schleper C."/>
            <person name="Guy L."/>
            <person name="Ettema T.J."/>
        </authorList>
    </citation>
    <scope>NUCLEOTIDE SEQUENCE</scope>
</reference>
<evidence type="ECO:0000313" key="1">
    <source>
        <dbReference type="EMBL" id="KKK94198.1"/>
    </source>
</evidence>
<feature type="non-terminal residue" evidence="1">
    <location>
        <position position="1"/>
    </location>
</feature>
<accession>A0A0F8ZK49</accession>
<organism evidence="1">
    <name type="scientific">marine sediment metagenome</name>
    <dbReference type="NCBI Taxonomy" id="412755"/>
    <lineage>
        <taxon>unclassified sequences</taxon>
        <taxon>metagenomes</taxon>
        <taxon>ecological metagenomes</taxon>
    </lineage>
</organism>
<sequence length="357" mass="38034">VGIPAPDTIIPEMGESWSEPDFGTVKDGVDDKEVFFIGAGFSADNSKGKAVLAIEVLTGAVVWQFIDDSGDQTGLASVSTTISDMDYSIPSTVRIVAGTTAVTIGFVDKVYVGDQGSQMFRIGNVSAATFPNIVDQNIQTWTAEVLFLADSTNTQKFFYPPGITLEIGYDLVFMVTGDREDPCNELTSDSVYAVKDDHTVSLTPLTPSDLVDVTTVGTAVNLDGSDNGWFINLAPGEKSLAEVAIFFKVLYFTTFTPNDDPCLPGGEAKLYAVNYKTGGPVITWPGGSAAARSLVIGGGIPSKPVIIITETVTKLIISVGSTQPEDASGSVEAGIPVLDPLLPPRNFFYLWWRELFG</sequence>
<dbReference type="EMBL" id="LAZR01047446">
    <property type="protein sequence ID" value="KKK94198.1"/>
    <property type="molecule type" value="Genomic_DNA"/>
</dbReference>
<evidence type="ECO:0008006" key="2">
    <source>
        <dbReference type="Google" id="ProtNLM"/>
    </source>
</evidence>
<comment type="caution">
    <text evidence="1">The sequence shown here is derived from an EMBL/GenBank/DDBJ whole genome shotgun (WGS) entry which is preliminary data.</text>
</comment>
<protein>
    <recommendedName>
        <fullName evidence="2">PilC beta-propeller domain-containing protein</fullName>
    </recommendedName>
</protein>